<name>A0AAW2DAC0_9ROSI</name>
<keyword evidence="5" id="KW-0472">Membrane</keyword>
<comment type="caution">
    <text evidence="11">The sequence shown here is derived from an EMBL/GenBank/DDBJ whole genome shotgun (WGS) entry which is preliminary data.</text>
</comment>
<dbReference type="InterPro" id="IPR010369">
    <property type="entry name" value="SOK"/>
</dbReference>
<keyword evidence="12" id="KW-1185">Reference proteome</keyword>
<feature type="signal peptide" evidence="9">
    <location>
        <begin position="1"/>
        <end position="15"/>
    </location>
</feature>
<evidence type="ECO:0000313" key="12">
    <source>
        <dbReference type="Proteomes" id="UP001459277"/>
    </source>
</evidence>
<evidence type="ECO:0000256" key="1">
    <source>
        <dbReference type="ARBA" id="ARBA00004413"/>
    </source>
</evidence>
<protein>
    <recommendedName>
        <fullName evidence="10">SOSEKI DIX-like domain-containing protein</fullName>
    </recommendedName>
</protein>
<proteinExistence type="inferred from homology"/>
<comment type="subcellular location">
    <subcellularLocation>
        <location evidence="1">Cell membrane</location>
        <topology evidence="1">Peripheral membrane protein</topology>
        <orientation evidence="1">Cytoplasmic side</orientation>
    </subcellularLocation>
</comment>
<feature type="compositionally biased region" description="Low complexity" evidence="8">
    <location>
        <begin position="198"/>
        <end position="211"/>
    </location>
</feature>
<reference evidence="11 12" key="1">
    <citation type="submission" date="2024-01" db="EMBL/GenBank/DDBJ databases">
        <title>A telomere-to-telomere, gap-free genome of sweet tea (Lithocarpus litseifolius).</title>
        <authorList>
            <person name="Zhou J."/>
        </authorList>
    </citation>
    <scope>NUCLEOTIDE SEQUENCE [LARGE SCALE GENOMIC DNA]</scope>
    <source>
        <strain evidence="11">Zhou-2022a</strain>
        <tissue evidence="11">Leaf</tissue>
    </source>
</reference>
<evidence type="ECO:0000256" key="2">
    <source>
        <dbReference type="ARBA" id="ARBA00022473"/>
    </source>
</evidence>
<evidence type="ECO:0000256" key="9">
    <source>
        <dbReference type="SAM" id="SignalP"/>
    </source>
</evidence>
<dbReference type="PANTHER" id="PTHR31083:SF5">
    <property type="entry name" value="PROTEIN SOSEKI 1"/>
    <property type="match status" value="1"/>
</dbReference>
<dbReference type="GO" id="GO:0005886">
    <property type="term" value="C:plasma membrane"/>
    <property type="evidence" value="ECO:0007669"/>
    <property type="project" value="UniProtKB-SubCell"/>
</dbReference>
<dbReference type="PANTHER" id="PTHR31083">
    <property type="entry name" value="UPSTREAM OF FLC PROTEIN (DUF966)"/>
    <property type="match status" value="1"/>
</dbReference>
<feature type="compositionally biased region" description="Low complexity" evidence="8">
    <location>
        <begin position="268"/>
        <end position="288"/>
    </location>
</feature>
<feature type="region of interest" description="Disordered" evidence="8">
    <location>
        <begin position="329"/>
        <end position="375"/>
    </location>
</feature>
<keyword evidence="3" id="KW-1003">Cell membrane</keyword>
<organism evidence="11 12">
    <name type="scientific">Lithocarpus litseifolius</name>
    <dbReference type="NCBI Taxonomy" id="425828"/>
    <lineage>
        <taxon>Eukaryota</taxon>
        <taxon>Viridiplantae</taxon>
        <taxon>Streptophyta</taxon>
        <taxon>Embryophyta</taxon>
        <taxon>Tracheophyta</taxon>
        <taxon>Spermatophyta</taxon>
        <taxon>Magnoliopsida</taxon>
        <taxon>eudicotyledons</taxon>
        <taxon>Gunneridae</taxon>
        <taxon>Pentapetalae</taxon>
        <taxon>rosids</taxon>
        <taxon>fabids</taxon>
        <taxon>Fagales</taxon>
        <taxon>Fagaceae</taxon>
        <taxon>Lithocarpus</taxon>
    </lineage>
</organism>
<accession>A0AAW2DAC0</accession>
<feature type="compositionally biased region" description="Basic and acidic residues" evidence="8">
    <location>
        <begin position="350"/>
        <end position="362"/>
    </location>
</feature>
<keyword evidence="2" id="KW-0217">Developmental protein</keyword>
<keyword evidence="4" id="KW-0132">Cell division</keyword>
<feature type="compositionally biased region" description="Low complexity" evidence="8">
    <location>
        <begin position="337"/>
        <end position="349"/>
    </location>
</feature>
<gene>
    <name evidence="11" type="ORF">SO802_008095</name>
</gene>
<evidence type="ECO:0000256" key="4">
    <source>
        <dbReference type="ARBA" id="ARBA00022618"/>
    </source>
</evidence>
<evidence type="ECO:0000259" key="10">
    <source>
        <dbReference type="Pfam" id="PF06136"/>
    </source>
</evidence>
<evidence type="ECO:0000313" key="11">
    <source>
        <dbReference type="EMBL" id="KAL0006593.1"/>
    </source>
</evidence>
<feature type="domain" description="SOSEKI DIX-like" evidence="10">
    <location>
        <begin position="63"/>
        <end position="142"/>
    </location>
</feature>
<keyword evidence="9" id="KW-0732">Signal</keyword>
<dbReference type="GO" id="GO:0051301">
    <property type="term" value="P:cell division"/>
    <property type="evidence" value="ECO:0007669"/>
    <property type="project" value="UniProtKB-KW"/>
</dbReference>
<dbReference type="Pfam" id="PF06136">
    <property type="entry name" value="SOK"/>
    <property type="match status" value="1"/>
</dbReference>
<feature type="compositionally biased region" description="Basic and acidic residues" evidence="8">
    <location>
        <begin position="225"/>
        <end position="239"/>
    </location>
</feature>
<dbReference type="Proteomes" id="UP001459277">
    <property type="component" value="Unassembled WGS sequence"/>
</dbReference>
<sequence length="449" mass="50920">MIAVFSSTLFLFCVAGILKLQKTDEKKVLTSDMNAKGSLATVMEPKEYMGFMEEDPNIIDSHMGRVEHPHLVRVHHFNRNGVYLRDVKRWLSDLRGKDMPEAFTWSYKRRYKTGYVWQDLLDDDLITPISDNEYVLKGSEIINTPFEVKDHGSHCEKKVSISKKQQPVEVEVLAEEQHLGQHLTNEEYQTQPDSRVNTSTEFSSEITEESTCFGSERSMLPNDSLKLEEEKQEQSEKFETTSFYSALLSRKNKKKSNKNKEENAGTPASAYSSSSSSKSSFTKSKTYSGGASSMIRNLIRCGAVDTNDAVLIMMNRANRTKTCEEEVLGGHGTNWNQQQQQQQQQQQKQQHQEQQKARESYDGGHGSQKKHSEFSKQKAFNTGYKPVAGPNCSQCGKSFKPEKMHQHMKSCRGMKALAKTAAVYTEKAPFAESMTSSHRKSTSGYFLTN</sequence>
<comment type="similarity">
    <text evidence="7">Belongs to the SOSEKI family.</text>
</comment>
<feature type="chain" id="PRO_5044002401" description="SOSEKI DIX-like domain-containing protein" evidence="9">
    <location>
        <begin position="16"/>
        <end position="449"/>
    </location>
</feature>
<keyword evidence="6" id="KW-0131">Cell cycle</keyword>
<feature type="compositionally biased region" description="Polar residues" evidence="8">
    <location>
        <begin position="182"/>
        <end position="197"/>
    </location>
</feature>
<evidence type="ECO:0000256" key="5">
    <source>
        <dbReference type="ARBA" id="ARBA00023136"/>
    </source>
</evidence>
<dbReference type="InterPro" id="IPR048351">
    <property type="entry name" value="SOK_DIX"/>
</dbReference>
<dbReference type="EMBL" id="JAZDWU010000003">
    <property type="protein sequence ID" value="KAL0006593.1"/>
    <property type="molecule type" value="Genomic_DNA"/>
</dbReference>
<evidence type="ECO:0000256" key="7">
    <source>
        <dbReference type="ARBA" id="ARBA00024211"/>
    </source>
</evidence>
<dbReference type="GO" id="GO:0051258">
    <property type="term" value="P:protein polymerization"/>
    <property type="evidence" value="ECO:0007669"/>
    <property type="project" value="UniProtKB-ARBA"/>
</dbReference>
<dbReference type="AlphaFoldDB" id="A0AAW2DAC0"/>
<evidence type="ECO:0000256" key="6">
    <source>
        <dbReference type="ARBA" id="ARBA00023306"/>
    </source>
</evidence>
<feature type="region of interest" description="Disordered" evidence="8">
    <location>
        <begin position="181"/>
        <end position="289"/>
    </location>
</feature>
<evidence type="ECO:0000256" key="3">
    <source>
        <dbReference type="ARBA" id="ARBA00022475"/>
    </source>
</evidence>
<evidence type="ECO:0000256" key="8">
    <source>
        <dbReference type="SAM" id="MobiDB-lite"/>
    </source>
</evidence>